<organism evidence="1 2">
    <name type="scientific">Panicum virgatum</name>
    <name type="common">Blackwell switchgrass</name>
    <dbReference type="NCBI Taxonomy" id="38727"/>
    <lineage>
        <taxon>Eukaryota</taxon>
        <taxon>Viridiplantae</taxon>
        <taxon>Streptophyta</taxon>
        <taxon>Embryophyta</taxon>
        <taxon>Tracheophyta</taxon>
        <taxon>Spermatophyta</taxon>
        <taxon>Magnoliopsida</taxon>
        <taxon>Liliopsida</taxon>
        <taxon>Poales</taxon>
        <taxon>Poaceae</taxon>
        <taxon>PACMAD clade</taxon>
        <taxon>Panicoideae</taxon>
        <taxon>Panicodae</taxon>
        <taxon>Paniceae</taxon>
        <taxon>Panicinae</taxon>
        <taxon>Panicum</taxon>
        <taxon>Panicum sect. Hiantes</taxon>
    </lineage>
</organism>
<dbReference type="PANTHER" id="PTHR34591:SF21">
    <property type="entry name" value="F-BOX DOMAIN CONTAINING PROTEIN, EXPRESSED"/>
    <property type="match status" value="1"/>
</dbReference>
<accession>A0A8T0Q9P7</accession>
<keyword evidence="2" id="KW-1185">Reference proteome</keyword>
<dbReference type="AlphaFoldDB" id="A0A8T0Q9P7"/>
<gene>
    <name evidence="1" type="ORF">PVAP13_7NG224100</name>
</gene>
<evidence type="ECO:0008006" key="3">
    <source>
        <dbReference type="Google" id="ProtNLM"/>
    </source>
</evidence>
<comment type="caution">
    <text evidence="1">The sequence shown here is derived from an EMBL/GenBank/DDBJ whole genome shotgun (WGS) entry which is preliminary data.</text>
</comment>
<reference evidence="1" key="1">
    <citation type="submission" date="2020-05" db="EMBL/GenBank/DDBJ databases">
        <title>WGS assembly of Panicum virgatum.</title>
        <authorList>
            <person name="Lovell J.T."/>
            <person name="Jenkins J."/>
            <person name="Shu S."/>
            <person name="Juenger T.E."/>
            <person name="Schmutz J."/>
        </authorList>
    </citation>
    <scope>NUCLEOTIDE SEQUENCE</scope>
    <source>
        <strain evidence="1">AP13</strain>
    </source>
</reference>
<dbReference type="PANTHER" id="PTHR34591">
    <property type="entry name" value="OS03G0653100 PROTEIN-RELATED"/>
    <property type="match status" value="1"/>
</dbReference>
<evidence type="ECO:0000313" key="2">
    <source>
        <dbReference type="Proteomes" id="UP000823388"/>
    </source>
</evidence>
<sequence>MFDPAVSLHYEVVLIPAVPDKPLCPSHWKKKEEEEEEEEGRDLDEPFCVDFLFSSPDAILLLDEQTHDGEEFQPAMKSAALTLSYVDEDEDEDKEPDDPHRLMEWPPSPWQLDVFSSRTGQWEVRSFIREGKPAGTIEDIRLDLLERSVRRRYTVYQNGVLYVHCRGSFIMRLSLSSDKYQVINTPTNIGNGKPYLGRLDKEVCFGIVHEGQLQVWTLKESYGKIEWALRYQNDLNCYSPYPYLASLYNHAGLKVGLWIVKEHNISVHNSNHIAETLSEEGRVGL</sequence>
<evidence type="ECO:0000313" key="1">
    <source>
        <dbReference type="EMBL" id="KAG2567044.1"/>
    </source>
</evidence>
<dbReference type="Proteomes" id="UP000823388">
    <property type="component" value="Chromosome 7N"/>
</dbReference>
<name>A0A8T0Q9P7_PANVG</name>
<dbReference type="EMBL" id="CM029050">
    <property type="protein sequence ID" value="KAG2567044.1"/>
    <property type="molecule type" value="Genomic_DNA"/>
</dbReference>
<proteinExistence type="predicted"/>
<protein>
    <recommendedName>
        <fullName evidence="3">F-box associated domain-containing protein</fullName>
    </recommendedName>
</protein>